<dbReference type="EMBL" id="JAIWYP010000016">
    <property type="protein sequence ID" value="KAH3698603.1"/>
    <property type="molecule type" value="Genomic_DNA"/>
</dbReference>
<reference evidence="1" key="1">
    <citation type="journal article" date="2019" name="bioRxiv">
        <title>The Genome of the Zebra Mussel, Dreissena polymorpha: A Resource for Invasive Species Research.</title>
        <authorList>
            <person name="McCartney M.A."/>
            <person name="Auch B."/>
            <person name="Kono T."/>
            <person name="Mallez S."/>
            <person name="Zhang Y."/>
            <person name="Obille A."/>
            <person name="Becker A."/>
            <person name="Abrahante J.E."/>
            <person name="Garbe J."/>
            <person name="Badalamenti J.P."/>
            <person name="Herman A."/>
            <person name="Mangelson H."/>
            <person name="Liachko I."/>
            <person name="Sullivan S."/>
            <person name="Sone E.D."/>
            <person name="Koren S."/>
            <person name="Silverstein K.A.T."/>
            <person name="Beckman K.B."/>
            <person name="Gohl D.M."/>
        </authorList>
    </citation>
    <scope>NUCLEOTIDE SEQUENCE</scope>
    <source>
        <strain evidence="1">Duluth1</strain>
        <tissue evidence="1">Whole animal</tissue>
    </source>
</reference>
<sequence length="69" mass="8084">MSKKTNDRLQEYVTYLQSHSMRNNLMFSGIPEATSESQEDAETKLRGFIHEKLKIAKDIVDKISFKRLH</sequence>
<proteinExistence type="predicted"/>
<name>A0A9D4BML9_DREPO</name>
<evidence type="ECO:0000313" key="2">
    <source>
        <dbReference type="Proteomes" id="UP000828390"/>
    </source>
</evidence>
<organism evidence="1 2">
    <name type="scientific">Dreissena polymorpha</name>
    <name type="common">Zebra mussel</name>
    <name type="synonym">Mytilus polymorpha</name>
    <dbReference type="NCBI Taxonomy" id="45954"/>
    <lineage>
        <taxon>Eukaryota</taxon>
        <taxon>Metazoa</taxon>
        <taxon>Spiralia</taxon>
        <taxon>Lophotrochozoa</taxon>
        <taxon>Mollusca</taxon>
        <taxon>Bivalvia</taxon>
        <taxon>Autobranchia</taxon>
        <taxon>Heteroconchia</taxon>
        <taxon>Euheterodonta</taxon>
        <taxon>Imparidentia</taxon>
        <taxon>Neoheterodontei</taxon>
        <taxon>Myida</taxon>
        <taxon>Dreissenoidea</taxon>
        <taxon>Dreissenidae</taxon>
        <taxon>Dreissena</taxon>
    </lineage>
</organism>
<protein>
    <submittedName>
        <fullName evidence="1">Uncharacterized protein</fullName>
    </submittedName>
</protein>
<gene>
    <name evidence="1" type="ORF">DPMN_086146</name>
</gene>
<comment type="caution">
    <text evidence="1">The sequence shown here is derived from an EMBL/GenBank/DDBJ whole genome shotgun (WGS) entry which is preliminary data.</text>
</comment>
<reference evidence="1" key="2">
    <citation type="submission" date="2020-11" db="EMBL/GenBank/DDBJ databases">
        <authorList>
            <person name="McCartney M.A."/>
            <person name="Auch B."/>
            <person name="Kono T."/>
            <person name="Mallez S."/>
            <person name="Becker A."/>
            <person name="Gohl D.M."/>
            <person name="Silverstein K.A.T."/>
            <person name="Koren S."/>
            <person name="Bechman K.B."/>
            <person name="Herman A."/>
            <person name="Abrahante J.E."/>
            <person name="Garbe J."/>
        </authorList>
    </citation>
    <scope>NUCLEOTIDE SEQUENCE</scope>
    <source>
        <strain evidence="1">Duluth1</strain>
        <tissue evidence="1">Whole animal</tissue>
    </source>
</reference>
<dbReference type="AlphaFoldDB" id="A0A9D4BML9"/>
<keyword evidence="2" id="KW-1185">Reference proteome</keyword>
<dbReference type="Proteomes" id="UP000828390">
    <property type="component" value="Unassembled WGS sequence"/>
</dbReference>
<accession>A0A9D4BML9</accession>
<evidence type="ECO:0000313" key="1">
    <source>
        <dbReference type="EMBL" id="KAH3698603.1"/>
    </source>
</evidence>